<dbReference type="InterPro" id="IPR029068">
    <property type="entry name" value="Glyas_Bleomycin-R_OHBP_Dase"/>
</dbReference>
<keyword evidence="1" id="KW-0479">Metal-binding</keyword>
<dbReference type="PANTHER" id="PTHR43048">
    <property type="entry name" value="METHYLMALONYL-COA EPIMERASE"/>
    <property type="match status" value="1"/>
</dbReference>
<protein>
    <submittedName>
        <fullName evidence="3">VOC family protein</fullName>
    </submittedName>
</protein>
<dbReference type="PROSITE" id="PS51819">
    <property type="entry name" value="VOC"/>
    <property type="match status" value="1"/>
</dbReference>
<dbReference type="AlphaFoldDB" id="A0A939MJ32"/>
<dbReference type="SUPFAM" id="SSF54593">
    <property type="entry name" value="Glyoxalase/Bleomycin resistance protein/Dihydroxybiphenyl dioxygenase"/>
    <property type="match status" value="1"/>
</dbReference>
<evidence type="ECO:0000256" key="1">
    <source>
        <dbReference type="ARBA" id="ARBA00022723"/>
    </source>
</evidence>
<organism evidence="3 4">
    <name type="scientific">Leucobacter weissii</name>
    <dbReference type="NCBI Taxonomy" id="1983706"/>
    <lineage>
        <taxon>Bacteria</taxon>
        <taxon>Bacillati</taxon>
        <taxon>Actinomycetota</taxon>
        <taxon>Actinomycetes</taxon>
        <taxon>Micrococcales</taxon>
        <taxon>Microbacteriaceae</taxon>
        <taxon>Leucobacter</taxon>
    </lineage>
</organism>
<dbReference type="GO" id="GO:0004493">
    <property type="term" value="F:methylmalonyl-CoA epimerase activity"/>
    <property type="evidence" value="ECO:0007669"/>
    <property type="project" value="TreeGrafter"/>
</dbReference>
<dbReference type="PANTHER" id="PTHR43048:SF3">
    <property type="entry name" value="METHYLMALONYL-COA EPIMERASE, MITOCHONDRIAL"/>
    <property type="match status" value="1"/>
</dbReference>
<gene>
    <name evidence="3" type="ORF">J4H92_06005</name>
</gene>
<dbReference type="EMBL" id="JAGDYM010000005">
    <property type="protein sequence ID" value="MBO1901501.1"/>
    <property type="molecule type" value="Genomic_DNA"/>
</dbReference>
<reference evidence="3" key="1">
    <citation type="submission" date="2021-03" db="EMBL/GenBank/DDBJ databases">
        <title>Leucobacter chromiisoli sp. nov., isolated from chromium-containing soil of chemical plant.</title>
        <authorList>
            <person name="Xu Z."/>
        </authorList>
    </citation>
    <scope>NUCLEOTIDE SEQUENCE</scope>
    <source>
        <strain evidence="3">S27</strain>
    </source>
</reference>
<comment type="caution">
    <text evidence="3">The sequence shown here is derived from an EMBL/GenBank/DDBJ whole genome shotgun (WGS) entry which is preliminary data.</text>
</comment>
<evidence type="ECO:0000313" key="4">
    <source>
        <dbReference type="Proteomes" id="UP000664382"/>
    </source>
</evidence>
<dbReference type="Proteomes" id="UP000664382">
    <property type="component" value="Unassembled WGS sequence"/>
</dbReference>
<dbReference type="Pfam" id="PF13669">
    <property type="entry name" value="Glyoxalase_4"/>
    <property type="match status" value="1"/>
</dbReference>
<dbReference type="GO" id="GO:0046491">
    <property type="term" value="P:L-methylmalonyl-CoA metabolic process"/>
    <property type="evidence" value="ECO:0007669"/>
    <property type="project" value="TreeGrafter"/>
</dbReference>
<sequence length="178" mass="20174">MSESRGLPGLRGAEHIGFTVPDLDEAERFLVDVIGCERVYSLGPFAREDDWMETRLGVHPRTVMRELRFYRCRFGPNFEVFQYEPADGQLPAPRNSDIGGHHVAFYVDDFEAALDHLKAHGVDIMGEPTQSQSHSLGQTWVYFRAPWGMQFELVSFPNGKAYEAESPVKLWHPAHPAA</sequence>
<dbReference type="InterPro" id="IPR037523">
    <property type="entry name" value="VOC_core"/>
</dbReference>
<proteinExistence type="predicted"/>
<evidence type="ECO:0000259" key="2">
    <source>
        <dbReference type="PROSITE" id="PS51819"/>
    </source>
</evidence>
<name>A0A939MJ32_9MICO</name>
<feature type="domain" description="VOC" evidence="2">
    <location>
        <begin position="12"/>
        <end position="156"/>
    </location>
</feature>
<dbReference type="RefSeq" id="WP_208097131.1">
    <property type="nucleotide sequence ID" value="NZ_JAGDYM010000005.1"/>
</dbReference>
<accession>A0A939MJ32</accession>
<dbReference type="InterPro" id="IPR051785">
    <property type="entry name" value="MMCE/EMCE_epimerase"/>
</dbReference>
<keyword evidence="4" id="KW-1185">Reference proteome</keyword>
<dbReference type="GO" id="GO:0046872">
    <property type="term" value="F:metal ion binding"/>
    <property type="evidence" value="ECO:0007669"/>
    <property type="project" value="UniProtKB-KW"/>
</dbReference>
<dbReference type="Gene3D" id="3.10.180.10">
    <property type="entry name" value="2,3-Dihydroxybiphenyl 1,2-Dioxygenase, domain 1"/>
    <property type="match status" value="1"/>
</dbReference>
<evidence type="ECO:0000313" key="3">
    <source>
        <dbReference type="EMBL" id="MBO1901501.1"/>
    </source>
</evidence>